<dbReference type="Gene3D" id="2.30.30.40">
    <property type="entry name" value="SH3 Domains"/>
    <property type="match status" value="1"/>
</dbReference>
<feature type="signal peptide" evidence="1">
    <location>
        <begin position="1"/>
        <end position="23"/>
    </location>
</feature>
<evidence type="ECO:0000313" key="3">
    <source>
        <dbReference type="Proteomes" id="UP001501682"/>
    </source>
</evidence>
<dbReference type="PROSITE" id="PS51257">
    <property type="entry name" value="PROKAR_LIPOPROTEIN"/>
    <property type="match status" value="1"/>
</dbReference>
<keyword evidence="3" id="KW-1185">Reference proteome</keyword>
<dbReference type="Proteomes" id="UP001501682">
    <property type="component" value="Unassembled WGS sequence"/>
</dbReference>
<accession>A0ABP8CYL0</accession>
<dbReference type="EMBL" id="BAABCB010000026">
    <property type="protein sequence ID" value="GAA4244994.1"/>
    <property type="molecule type" value="Genomic_DNA"/>
</dbReference>
<evidence type="ECO:0008006" key="4">
    <source>
        <dbReference type="Google" id="ProtNLM"/>
    </source>
</evidence>
<reference evidence="3" key="1">
    <citation type="journal article" date="2019" name="Int. J. Syst. Evol. Microbiol.">
        <title>The Global Catalogue of Microorganisms (GCM) 10K type strain sequencing project: providing services to taxonomists for standard genome sequencing and annotation.</title>
        <authorList>
            <consortium name="The Broad Institute Genomics Platform"/>
            <consortium name="The Broad Institute Genome Sequencing Center for Infectious Disease"/>
            <person name="Wu L."/>
            <person name="Ma J."/>
        </authorList>
    </citation>
    <scope>NUCLEOTIDE SEQUENCE [LARGE SCALE GENOMIC DNA]</scope>
    <source>
        <strain evidence="3">JCM 17633</strain>
    </source>
</reference>
<organism evidence="2 3">
    <name type="scientific">Winogradskyella damuponensis</name>
    <dbReference type="NCBI Taxonomy" id="943939"/>
    <lineage>
        <taxon>Bacteria</taxon>
        <taxon>Pseudomonadati</taxon>
        <taxon>Bacteroidota</taxon>
        <taxon>Flavobacteriia</taxon>
        <taxon>Flavobacteriales</taxon>
        <taxon>Flavobacteriaceae</taxon>
        <taxon>Winogradskyella</taxon>
    </lineage>
</organism>
<feature type="chain" id="PRO_5045982319" description="SH3b domain-containing protein" evidence="1">
    <location>
        <begin position="24"/>
        <end position="427"/>
    </location>
</feature>
<protein>
    <recommendedName>
        <fullName evidence="4">SH3b domain-containing protein</fullName>
    </recommendedName>
</protein>
<keyword evidence="1" id="KW-0732">Signal</keyword>
<evidence type="ECO:0000256" key="1">
    <source>
        <dbReference type="SAM" id="SignalP"/>
    </source>
</evidence>
<comment type="caution">
    <text evidence="2">The sequence shown here is derived from an EMBL/GenBank/DDBJ whole genome shotgun (WGS) entry which is preliminary data.</text>
</comment>
<gene>
    <name evidence="2" type="ORF">GCM10022292_25710</name>
</gene>
<proteinExistence type="predicted"/>
<dbReference type="RefSeq" id="WP_179350080.1">
    <property type="nucleotide sequence ID" value="NZ_BAABCB010000026.1"/>
</dbReference>
<evidence type="ECO:0000313" key="2">
    <source>
        <dbReference type="EMBL" id="GAA4244994.1"/>
    </source>
</evidence>
<sequence length="427" mass="49765">MKFYLKLLLLSITLLAISCKENATKQKTDKTEKQIEIKKKKKLLQDSVIAQNKIQKPKYYIHKFVNAKSGLNYRDSPNGIILDKFPLNTRLKILENTEIFDQIEDEGKKIKGEWLGVDKDNDTVYVFSTFLSDFYNYSDIGLFYASPYNKSYDKTSQGFVNLSEIYPLDFNENKSTIIPENDLGKDPVKFNKTQRKKIFKTMEISNRDTLYIFNFDKDSIFKYPTSNLTAIAYVNPYSKGDRNLTEDEYMIGLNLEDKFTTKGQNFAYIGKTNPFQTGKIKPLIWNRTDNLNFPLKETIIDKQTTTDNITLETYTLSISKFKYFIQSHISNKNNRSRVQKHQLVVIDTTTNKITTELNYNSSESINISPVYKSSDDKMEHYYSWTGELFKNKPPMIYGLYGNSFGCSTVDFIYKNEPSIRIFCDNRH</sequence>
<name>A0ABP8CYL0_9FLAO</name>